<name>A0ABQ2WBV8_9ACTN</name>
<feature type="region of interest" description="Disordered" evidence="1">
    <location>
        <begin position="248"/>
        <end position="277"/>
    </location>
</feature>
<dbReference type="Proteomes" id="UP000660675">
    <property type="component" value="Unassembled WGS sequence"/>
</dbReference>
<protein>
    <submittedName>
        <fullName evidence="2">Uncharacterized protein</fullName>
    </submittedName>
</protein>
<accession>A0ABQ2WBV8</accession>
<organism evidence="2 3">
    <name type="scientific">Streptomyces gelaticus</name>
    <dbReference type="NCBI Taxonomy" id="285446"/>
    <lineage>
        <taxon>Bacteria</taxon>
        <taxon>Bacillati</taxon>
        <taxon>Actinomycetota</taxon>
        <taxon>Actinomycetes</taxon>
        <taxon>Kitasatosporales</taxon>
        <taxon>Streptomycetaceae</taxon>
        <taxon>Streptomyces</taxon>
    </lineage>
</organism>
<feature type="region of interest" description="Disordered" evidence="1">
    <location>
        <begin position="204"/>
        <end position="224"/>
    </location>
</feature>
<proteinExistence type="predicted"/>
<sequence>MQLLDGLVGGGEPAAAQSVEQLLDPAVHLGRDARIVREPADGGAATGPEPGVHRAFEPGAEHGVGGEGPEVALCVLVPELQGDGGTWVVDRDPLGETDVEQVGVQMRPLVAVLVEPDRGAVLLQQPREPGHQVEELGGHGLAGHPASGDGAVGVLGGVPPQPLAEAALRADPAGRGGVGGPAAQEQPQPGGRVVLRFGEQVEQGGGPVVGRRVRGERGERRVEQPVRHGLAAGGGEHLAQHPRLLVGAEPGRTRGIPDPAGQIGGQLARRRRPDGQQPYELAVRVPRFEHLGQPGRDAAELGGGKCAEPGEQLKVRPPPVGIDGQTVRTLRSARVRVRAGGGTAVRLQHPVPDGVPEPRQMGRRQPPRQAPRLVHEPTGLLPGSAPAAARLLQHVTSTGLGAGDPGARPVDVGLGDAVIGRERNGSSGAAGHVYQSGSRH</sequence>
<comment type="caution">
    <text evidence="2">The sequence shown here is derived from an EMBL/GenBank/DDBJ whole genome shotgun (WGS) entry which is preliminary data.</text>
</comment>
<evidence type="ECO:0000256" key="1">
    <source>
        <dbReference type="SAM" id="MobiDB-lite"/>
    </source>
</evidence>
<feature type="compositionally biased region" description="Basic and acidic residues" evidence="1">
    <location>
        <begin position="213"/>
        <end position="224"/>
    </location>
</feature>
<reference evidence="3" key="1">
    <citation type="journal article" date="2019" name="Int. J. Syst. Evol. Microbiol.">
        <title>The Global Catalogue of Microorganisms (GCM) 10K type strain sequencing project: providing services to taxonomists for standard genome sequencing and annotation.</title>
        <authorList>
            <consortium name="The Broad Institute Genomics Platform"/>
            <consortium name="The Broad Institute Genome Sequencing Center for Infectious Disease"/>
            <person name="Wu L."/>
            <person name="Ma J."/>
        </authorList>
    </citation>
    <scope>NUCLEOTIDE SEQUENCE [LARGE SCALE GENOMIC DNA]</scope>
    <source>
        <strain evidence="3">JCM 4376</strain>
    </source>
</reference>
<dbReference type="RefSeq" id="WP_189548090.1">
    <property type="nucleotide sequence ID" value="NZ_BMTF01000045.1"/>
</dbReference>
<keyword evidence="3" id="KW-1185">Reference proteome</keyword>
<evidence type="ECO:0000313" key="2">
    <source>
        <dbReference type="EMBL" id="GGV97114.1"/>
    </source>
</evidence>
<gene>
    <name evidence="2" type="ORF">GCM10015535_67820</name>
</gene>
<feature type="region of interest" description="Disordered" evidence="1">
    <location>
        <begin position="399"/>
        <end position="440"/>
    </location>
</feature>
<evidence type="ECO:0000313" key="3">
    <source>
        <dbReference type="Proteomes" id="UP000660675"/>
    </source>
</evidence>
<dbReference type="EMBL" id="BMTF01000045">
    <property type="protein sequence ID" value="GGV97114.1"/>
    <property type="molecule type" value="Genomic_DNA"/>
</dbReference>
<feature type="region of interest" description="Disordered" evidence="1">
    <location>
        <begin position="349"/>
        <end position="371"/>
    </location>
</feature>